<evidence type="ECO:0000256" key="3">
    <source>
        <dbReference type="ARBA" id="ARBA00023157"/>
    </source>
</evidence>
<feature type="signal peptide" evidence="4">
    <location>
        <begin position="1"/>
        <end position="19"/>
    </location>
</feature>
<dbReference type="SUPFAM" id="SSF57362">
    <property type="entry name" value="BPTI-like"/>
    <property type="match status" value="2"/>
</dbReference>
<feature type="domain" description="BPTI/Kunitz inhibitor" evidence="5">
    <location>
        <begin position="28"/>
        <end position="80"/>
    </location>
</feature>
<feature type="chain" id="PRO_5007286751" evidence="4">
    <location>
        <begin position="20"/>
        <end position="166"/>
    </location>
</feature>
<dbReference type="Pfam" id="PF00014">
    <property type="entry name" value="Kunitz_BPTI"/>
    <property type="match status" value="2"/>
</dbReference>
<reference evidence="6" key="1">
    <citation type="journal article" date="2016" name="Ticks Tick Borne Dis.">
        <title>De novo assembly and annotation of the salivary gland transcriptome of Rhipicephalus appendiculatus male and female ticks during blood feeding.</title>
        <authorList>
            <person name="de Castro M.H."/>
            <person name="de Klerk D."/>
            <person name="Pienaar R."/>
            <person name="Latif A.A."/>
            <person name="Rees D.J."/>
            <person name="Mans B.J."/>
        </authorList>
    </citation>
    <scope>NUCLEOTIDE SEQUENCE</scope>
    <source>
        <tissue evidence="6">Salivary glands</tissue>
    </source>
</reference>
<dbReference type="PROSITE" id="PS50279">
    <property type="entry name" value="BPTI_KUNITZ_2"/>
    <property type="match status" value="2"/>
</dbReference>
<proteinExistence type="predicted"/>
<evidence type="ECO:0000256" key="2">
    <source>
        <dbReference type="ARBA" id="ARBA00022900"/>
    </source>
</evidence>
<name>A0A131Z4K5_RHIAP</name>
<protein>
    <submittedName>
        <fullName evidence="6">Pancreatic trypsin inhibitor</fullName>
    </submittedName>
</protein>
<dbReference type="SMART" id="SM00131">
    <property type="entry name" value="KU"/>
    <property type="match status" value="1"/>
</dbReference>
<dbReference type="PANTHER" id="PTHR10083">
    <property type="entry name" value="KUNITZ-TYPE PROTEASE INHIBITOR-RELATED"/>
    <property type="match status" value="1"/>
</dbReference>
<keyword evidence="2" id="KW-0722">Serine protease inhibitor</keyword>
<keyword evidence="4" id="KW-0732">Signal</keyword>
<evidence type="ECO:0000259" key="5">
    <source>
        <dbReference type="PROSITE" id="PS50279"/>
    </source>
</evidence>
<evidence type="ECO:0000256" key="4">
    <source>
        <dbReference type="SAM" id="SignalP"/>
    </source>
</evidence>
<feature type="domain" description="BPTI/Kunitz inhibitor" evidence="5">
    <location>
        <begin position="90"/>
        <end position="141"/>
    </location>
</feature>
<sequence length="166" mass="18337">MRLGACCLVVLACALHVYASRGKKGVRCSRIATNFRAPCRGNVRTWFFDFALKSCKMYLTGRCGGNTNHFPSERVCQKACLPPERQKLACSVKPKLGPCHSRPKNTWYFNFATALCTRILTVNCSVGANSFPSCEACTKSCTNANTREACSRAVQNPEDFLPKTPK</sequence>
<dbReference type="InterPro" id="IPR002223">
    <property type="entry name" value="Kunitz_BPTI"/>
</dbReference>
<dbReference type="AlphaFoldDB" id="A0A131Z4K5"/>
<dbReference type="InterPro" id="IPR050098">
    <property type="entry name" value="TFPI/VKTCI-like"/>
</dbReference>
<keyword evidence="1" id="KW-0646">Protease inhibitor</keyword>
<dbReference type="GO" id="GO:0005615">
    <property type="term" value="C:extracellular space"/>
    <property type="evidence" value="ECO:0007669"/>
    <property type="project" value="TreeGrafter"/>
</dbReference>
<keyword evidence="3" id="KW-1015">Disulfide bond</keyword>
<dbReference type="PANTHER" id="PTHR10083:SF374">
    <property type="entry name" value="BPTI_KUNITZ INHIBITOR DOMAIN-CONTAINING PROTEIN"/>
    <property type="match status" value="1"/>
</dbReference>
<evidence type="ECO:0000313" key="6">
    <source>
        <dbReference type="EMBL" id="JAP86333.1"/>
    </source>
</evidence>
<organism evidence="6">
    <name type="scientific">Rhipicephalus appendiculatus</name>
    <name type="common">Brown ear tick</name>
    <dbReference type="NCBI Taxonomy" id="34631"/>
    <lineage>
        <taxon>Eukaryota</taxon>
        <taxon>Metazoa</taxon>
        <taxon>Ecdysozoa</taxon>
        <taxon>Arthropoda</taxon>
        <taxon>Chelicerata</taxon>
        <taxon>Arachnida</taxon>
        <taxon>Acari</taxon>
        <taxon>Parasitiformes</taxon>
        <taxon>Ixodida</taxon>
        <taxon>Ixodoidea</taxon>
        <taxon>Ixodidae</taxon>
        <taxon>Rhipicephalinae</taxon>
        <taxon>Rhipicephalus</taxon>
        <taxon>Rhipicephalus</taxon>
    </lineage>
</organism>
<dbReference type="EMBL" id="GEDV01002224">
    <property type="protein sequence ID" value="JAP86333.1"/>
    <property type="molecule type" value="Transcribed_RNA"/>
</dbReference>
<evidence type="ECO:0000256" key="1">
    <source>
        <dbReference type="ARBA" id="ARBA00022690"/>
    </source>
</evidence>
<dbReference type="Gene3D" id="4.10.410.10">
    <property type="entry name" value="Pancreatic trypsin inhibitor Kunitz domain"/>
    <property type="match status" value="2"/>
</dbReference>
<dbReference type="InterPro" id="IPR036880">
    <property type="entry name" value="Kunitz_BPTI_sf"/>
</dbReference>
<accession>A0A131Z4K5</accession>
<dbReference type="GO" id="GO:0004867">
    <property type="term" value="F:serine-type endopeptidase inhibitor activity"/>
    <property type="evidence" value="ECO:0007669"/>
    <property type="project" value="UniProtKB-KW"/>
</dbReference>